<dbReference type="Pfam" id="PF01171">
    <property type="entry name" value="ATP_bind_3"/>
    <property type="match status" value="1"/>
</dbReference>
<gene>
    <name evidence="6" type="primary">tilS</name>
    <name evidence="8" type="ORF">HY29_17140</name>
</gene>
<keyword evidence="4 6" id="KW-0067">ATP-binding</keyword>
<dbReference type="InterPro" id="IPR012795">
    <property type="entry name" value="tRNA_Ile_lys_synt_N"/>
</dbReference>
<reference evidence="8 9" key="1">
    <citation type="journal article" date="2014" name="Antonie Van Leeuwenhoek">
        <title>Hyphomonas beringensis sp. nov. and Hyphomonas chukchiensis sp. nov., isolated from surface seawater of the Bering Sea and Chukchi Sea.</title>
        <authorList>
            <person name="Li C."/>
            <person name="Lai Q."/>
            <person name="Li G."/>
            <person name="Dong C."/>
            <person name="Wang J."/>
            <person name="Liao Y."/>
            <person name="Shao Z."/>
        </authorList>
    </citation>
    <scope>NUCLEOTIDE SEQUENCE [LARGE SCALE GENOMIC DNA]</scope>
    <source>
        <strain evidence="8 9">25B14_1</strain>
    </source>
</reference>
<evidence type="ECO:0000313" key="8">
    <source>
        <dbReference type="EMBL" id="KCZ53427.1"/>
    </source>
</evidence>
<evidence type="ECO:0000256" key="4">
    <source>
        <dbReference type="ARBA" id="ARBA00022840"/>
    </source>
</evidence>
<dbReference type="HAMAP" id="MF_01161">
    <property type="entry name" value="tRNA_Ile_lys_synt"/>
    <property type="match status" value="1"/>
</dbReference>
<dbReference type="InterPro" id="IPR012094">
    <property type="entry name" value="tRNA_Ile_lys_synt"/>
</dbReference>
<comment type="function">
    <text evidence="6">Ligates lysine onto the cytidine present at position 34 of the AUA codon-specific tRNA(Ile) that contains the anticodon CAU, in an ATP-dependent manner. Cytidine is converted to lysidine, thus changing the amino acid specificity of the tRNA from methionine to isoleucine.</text>
</comment>
<dbReference type="InterPro" id="IPR014729">
    <property type="entry name" value="Rossmann-like_a/b/a_fold"/>
</dbReference>
<keyword evidence="2 6" id="KW-0819">tRNA processing</keyword>
<keyword evidence="1 6" id="KW-0436">Ligase</keyword>
<feature type="domain" description="tRNA(Ile)-lysidine/2-thiocytidine synthase N-terminal" evidence="7">
    <location>
        <begin position="16"/>
        <end position="196"/>
    </location>
</feature>
<dbReference type="Gene3D" id="3.40.50.620">
    <property type="entry name" value="HUPs"/>
    <property type="match status" value="1"/>
</dbReference>
<dbReference type="GO" id="GO:0005524">
    <property type="term" value="F:ATP binding"/>
    <property type="evidence" value="ECO:0007669"/>
    <property type="project" value="UniProtKB-UniRule"/>
</dbReference>
<proteinExistence type="inferred from homology"/>
<dbReference type="GO" id="GO:0032267">
    <property type="term" value="F:tRNA(Ile)-lysidine synthase activity"/>
    <property type="evidence" value="ECO:0007669"/>
    <property type="project" value="UniProtKB-EC"/>
</dbReference>
<feature type="binding site" evidence="6">
    <location>
        <begin position="20"/>
        <end position="25"/>
    </location>
    <ligand>
        <name>ATP</name>
        <dbReference type="ChEBI" id="CHEBI:30616"/>
    </ligand>
</feature>
<dbReference type="GO" id="GO:0005737">
    <property type="term" value="C:cytoplasm"/>
    <property type="evidence" value="ECO:0007669"/>
    <property type="project" value="UniProtKB-SubCell"/>
</dbReference>
<dbReference type="RefSeq" id="WP_051601492.1">
    <property type="nucleotide sequence ID" value="NZ_AWFF01000053.1"/>
</dbReference>
<dbReference type="EC" id="6.3.4.19" evidence="6"/>
<accession>A0A062U552</accession>
<dbReference type="NCBIfam" id="TIGR02432">
    <property type="entry name" value="lysidine_TilS_N"/>
    <property type="match status" value="1"/>
</dbReference>
<comment type="subcellular location">
    <subcellularLocation>
        <location evidence="6">Cytoplasm</location>
    </subcellularLocation>
</comment>
<keyword evidence="6" id="KW-0963">Cytoplasm</keyword>
<evidence type="ECO:0000256" key="6">
    <source>
        <dbReference type="HAMAP-Rule" id="MF_01161"/>
    </source>
</evidence>
<sequence>MNAFDRLCGSATGPVGVAVSGGGDSLALLLLAQDWAMANDRQLIAFTVDHRLRPEAAEEAAGVAALCDRLQIPHQTLVWDTPAGKQAAARRARHALMAKELKARGGTHLLLGHTEDDQCETFLMRARQGSTWYGLAGMQPVSLSPVWPEGQGILLARPVLGLSRDALRQVLVEAGHGWVDDPSNTNPVYERVRMRSLLASRPRLKRRILATQARLQQLRRLEERAMGRWIEQKVITDADTGRFEISLDGLPQERAERLMSLLIQIIAGREVPPRRDGVQPLVSRLISEDRFEGATLGGALIYRKKGQIRLSAEPAVTGPEADFARAEARLAAIMALYCGQT</sequence>
<keyword evidence="3 6" id="KW-0547">Nucleotide-binding</keyword>
<dbReference type="InterPro" id="IPR011063">
    <property type="entry name" value="TilS/TtcA_N"/>
</dbReference>
<dbReference type="PANTHER" id="PTHR43033:SF1">
    <property type="entry name" value="TRNA(ILE)-LYSIDINE SYNTHASE-RELATED"/>
    <property type="match status" value="1"/>
</dbReference>
<evidence type="ECO:0000256" key="3">
    <source>
        <dbReference type="ARBA" id="ARBA00022741"/>
    </source>
</evidence>
<protein>
    <recommendedName>
        <fullName evidence="6">tRNA(Ile)-lysidine synthase</fullName>
        <ecNumber evidence="6">6.3.4.19</ecNumber>
    </recommendedName>
    <alternativeName>
        <fullName evidence="6">tRNA(Ile)-2-lysyl-cytidine synthase</fullName>
    </alternativeName>
    <alternativeName>
        <fullName evidence="6">tRNA(Ile)-lysidine synthetase</fullName>
    </alternativeName>
</protein>
<dbReference type="CDD" id="cd01992">
    <property type="entry name" value="TilS_N"/>
    <property type="match status" value="1"/>
</dbReference>
<dbReference type="Proteomes" id="UP000027037">
    <property type="component" value="Unassembled WGS sequence"/>
</dbReference>
<dbReference type="eggNOG" id="COG0037">
    <property type="taxonomic scope" value="Bacteria"/>
</dbReference>
<dbReference type="EMBL" id="AWFF01000053">
    <property type="protein sequence ID" value="KCZ53427.1"/>
    <property type="molecule type" value="Genomic_DNA"/>
</dbReference>
<organism evidence="8 9">
    <name type="scientific">Hyphomonas beringensis</name>
    <dbReference type="NCBI Taxonomy" id="1280946"/>
    <lineage>
        <taxon>Bacteria</taxon>
        <taxon>Pseudomonadati</taxon>
        <taxon>Pseudomonadota</taxon>
        <taxon>Alphaproteobacteria</taxon>
        <taxon>Hyphomonadales</taxon>
        <taxon>Hyphomonadaceae</taxon>
        <taxon>Hyphomonas</taxon>
    </lineage>
</organism>
<dbReference type="PANTHER" id="PTHR43033">
    <property type="entry name" value="TRNA(ILE)-LYSIDINE SYNTHASE-RELATED"/>
    <property type="match status" value="1"/>
</dbReference>
<name>A0A062U552_9PROT</name>
<comment type="domain">
    <text evidence="6">The N-terminal region contains the highly conserved SGGXDS motif, predicted to be a P-loop motif involved in ATP binding.</text>
</comment>
<comment type="caution">
    <text evidence="8">The sequence shown here is derived from an EMBL/GenBank/DDBJ whole genome shotgun (WGS) entry which is preliminary data.</text>
</comment>
<dbReference type="GO" id="GO:0006400">
    <property type="term" value="P:tRNA modification"/>
    <property type="evidence" value="ECO:0007669"/>
    <property type="project" value="UniProtKB-UniRule"/>
</dbReference>
<comment type="similarity">
    <text evidence="6">Belongs to the tRNA(Ile)-lysidine synthase family.</text>
</comment>
<keyword evidence="9" id="KW-1185">Reference proteome</keyword>
<dbReference type="STRING" id="1280946.HY29_17140"/>
<dbReference type="PATRIC" id="fig|1280946.3.peg.2585"/>
<evidence type="ECO:0000259" key="7">
    <source>
        <dbReference type="Pfam" id="PF01171"/>
    </source>
</evidence>
<evidence type="ECO:0000256" key="5">
    <source>
        <dbReference type="ARBA" id="ARBA00048539"/>
    </source>
</evidence>
<dbReference type="AlphaFoldDB" id="A0A062U552"/>
<evidence type="ECO:0000256" key="1">
    <source>
        <dbReference type="ARBA" id="ARBA00022598"/>
    </source>
</evidence>
<dbReference type="OrthoDB" id="9807403at2"/>
<comment type="catalytic activity">
    <reaction evidence="5 6">
        <text>cytidine(34) in tRNA(Ile2) + L-lysine + ATP = lysidine(34) in tRNA(Ile2) + AMP + diphosphate + H(+)</text>
        <dbReference type="Rhea" id="RHEA:43744"/>
        <dbReference type="Rhea" id="RHEA-COMP:10625"/>
        <dbReference type="Rhea" id="RHEA-COMP:10670"/>
        <dbReference type="ChEBI" id="CHEBI:15378"/>
        <dbReference type="ChEBI" id="CHEBI:30616"/>
        <dbReference type="ChEBI" id="CHEBI:32551"/>
        <dbReference type="ChEBI" id="CHEBI:33019"/>
        <dbReference type="ChEBI" id="CHEBI:82748"/>
        <dbReference type="ChEBI" id="CHEBI:83665"/>
        <dbReference type="ChEBI" id="CHEBI:456215"/>
        <dbReference type="EC" id="6.3.4.19"/>
    </reaction>
</comment>
<evidence type="ECO:0000313" key="9">
    <source>
        <dbReference type="Proteomes" id="UP000027037"/>
    </source>
</evidence>
<dbReference type="SUPFAM" id="SSF52402">
    <property type="entry name" value="Adenine nucleotide alpha hydrolases-like"/>
    <property type="match status" value="1"/>
</dbReference>
<evidence type="ECO:0000256" key="2">
    <source>
        <dbReference type="ARBA" id="ARBA00022694"/>
    </source>
</evidence>